<keyword evidence="1" id="KW-0012">Acyltransferase</keyword>
<reference evidence="1" key="1">
    <citation type="journal article" date="2008" name="Proc. Natl. Acad. Sci. U.S.A.">
        <title>Whole-genome comparison of disease and carriage strains provides insights into virulence evolution in Neisseria meningitidis.</title>
        <authorList>
            <person name="Schoen C."/>
            <person name="Blom J."/>
            <person name="Claus H."/>
            <person name="Schramm-Glueck A."/>
            <person name="Brandt P."/>
            <person name="Mueller T."/>
            <person name="Goesmann A."/>
            <person name="Joseph B."/>
            <person name="Konietzny S."/>
            <person name="Kurzai O."/>
            <person name="Schmitt C."/>
            <person name="Friedrich T."/>
            <person name="Linke B."/>
            <person name="Vogel U."/>
            <person name="Frosch M."/>
        </authorList>
    </citation>
    <scope>NUCLEOTIDE SEQUENCE</scope>
    <source>
        <strain evidence="1">Alpha153</strain>
    </source>
</reference>
<protein>
    <submittedName>
        <fullName evidence="1">Zinc uptake regulation protein, putative</fullName>
        <ecNumber evidence="1">2.3.1.12</ecNumber>
    </submittedName>
</protein>
<dbReference type="Gene3D" id="1.10.10.10">
    <property type="entry name" value="Winged helix-like DNA-binding domain superfamily/Winged helix DNA-binding domain"/>
    <property type="match status" value="1"/>
</dbReference>
<proteinExistence type="predicted"/>
<dbReference type="EMBL" id="AM889137">
    <property type="protein sequence ID" value="CBA08913.1"/>
    <property type="molecule type" value="Genomic_DNA"/>
</dbReference>
<keyword evidence="1" id="KW-0808">Transferase</keyword>
<accession>C6SFB6</accession>
<dbReference type="AlphaFoldDB" id="C6SFB6"/>
<evidence type="ECO:0000313" key="1">
    <source>
        <dbReference type="EMBL" id="CBA08913.1"/>
    </source>
</evidence>
<dbReference type="EC" id="2.3.1.12" evidence="1"/>
<sequence length="64" mass="7291">MKTNFKQKIIEQARSEGLQVTALREQVLDIVLQQSGVIKAYNVLSQMQQQSEGRACTAYRLPRP</sequence>
<organism evidence="1">
    <name type="scientific">Neisseria meningitidis alpha153</name>
    <dbReference type="NCBI Taxonomy" id="663926"/>
    <lineage>
        <taxon>Bacteria</taxon>
        <taxon>Pseudomonadati</taxon>
        <taxon>Pseudomonadota</taxon>
        <taxon>Betaproteobacteria</taxon>
        <taxon>Neisseriales</taxon>
        <taxon>Neisseriaceae</taxon>
        <taxon>Neisseria</taxon>
    </lineage>
</organism>
<dbReference type="InterPro" id="IPR036388">
    <property type="entry name" value="WH-like_DNA-bd_sf"/>
</dbReference>
<name>C6SFB6_NEIME</name>
<dbReference type="GO" id="GO:0004742">
    <property type="term" value="F:dihydrolipoyllysine-residue acetyltransferase activity"/>
    <property type="evidence" value="ECO:0007669"/>
    <property type="project" value="UniProtKB-EC"/>
</dbReference>
<gene>
    <name evidence="1" type="primary">zur3</name>
    <name evidence="1" type="ORF">NME_1985</name>
</gene>